<organism evidence="1 2">
    <name type="scientific">Bathymodiolus azoricus thioautotrophic gill symbiont</name>
    <dbReference type="NCBI Taxonomy" id="235205"/>
    <lineage>
        <taxon>Bacteria</taxon>
        <taxon>Pseudomonadati</taxon>
        <taxon>Pseudomonadota</taxon>
        <taxon>Gammaproteobacteria</taxon>
        <taxon>sulfur-oxidizing symbionts</taxon>
    </lineage>
</organism>
<evidence type="ECO:0000313" key="1">
    <source>
        <dbReference type="EMBL" id="CAB5504752.1"/>
    </source>
</evidence>
<proteinExistence type="predicted"/>
<accession>A0ACA8ZW67</accession>
<dbReference type="Proteomes" id="UP000635628">
    <property type="component" value="Unassembled WGS sequence"/>
</dbReference>
<protein>
    <submittedName>
        <fullName evidence="1">Uncharacterized protein</fullName>
    </submittedName>
</protein>
<comment type="caution">
    <text evidence="1">The sequence shown here is derived from an EMBL/GenBank/DDBJ whole genome shotgun (WGS) entry which is preliminary data.</text>
</comment>
<reference evidence="1" key="1">
    <citation type="submission" date="2020-05" db="EMBL/GenBank/DDBJ databases">
        <authorList>
            <person name="Petersen J."/>
            <person name="Sayavedra L."/>
        </authorList>
    </citation>
    <scope>NUCLEOTIDE SEQUENCE</scope>
    <source>
        <strain evidence="1">B azoricus SOX Menez Gwen</strain>
    </source>
</reference>
<evidence type="ECO:0000313" key="2">
    <source>
        <dbReference type="Proteomes" id="UP000635628"/>
    </source>
</evidence>
<gene>
    <name evidence="1" type="ORF">AZO1586R_1805</name>
</gene>
<sequence length="386" mass="43567">MNSELPVSNEQITSFVDLLKNNLPEHRDNRGKRHTLVWVIVGFVLATLVGRQKLSSIHRYICNRANWLYEITQTQKIKPISRAHLPRFLNGLDWSALNELIERCFGIKIDCTQSKKWIAIDGKALRGTLDAGDKQNIVLAIDHHTREVVAQARQSGDKSSEIPVVRELLKDSGLEKQKVSLDAHHFNPITTAQIHQADGIYLTQVKENQAIFLKQCKSLPIQSTPLAETISHEKAHGRVTTRRAQLFSLDSLSLDSRWKSSGLSVLIVMERETVEIAKQKTTFDTSYYVSNSAIESSSIQALTEELAGAIRFHWGVESNNWIRDVTFNEDHIKTKAGNQAQIMALLRGLAIELIRKTSPKNFQAAIEDLSDSIANLESMLRQVKFL</sequence>
<keyword evidence="2" id="KW-1185">Reference proteome</keyword>
<name>A0ACA8ZW67_9GAMM</name>
<dbReference type="EMBL" id="CAESAP020000266">
    <property type="protein sequence ID" value="CAB5504752.1"/>
    <property type="molecule type" value="Genomic_DNA"/>
</dbReference>